<keyword evidence="1" id="KW-0808">Transferase</keyword>
<dbReference type="PANTHER" id="PTHR43861:SF6">
    <property type="entry name" value="METHYLTRANSFERASE TYPE 11"/>
    <property type="match status" value="1"/>
</dbReference>
<dbReference type="CDD" id="cd02440">
    <property type="entry name" value="AdoMet_MTases"/>
    <property type="match status" value="1"/>
</dbReference>
<protein>
    <submittedName>
        <fullName evidence="1">Class I SAM-dependent methyltransferase</fullName>
    </submittedName>
</protein>
<dbReference type="Pfam" id="PF13489">
    <property type="entry name" value="Methyltransf_23"/>
    <property type="match status" value="1"/>
</dbReference>
<evidence type="ECO:0000313" key="1">
    <source>
        <dbReference type="EMBL" id="HDY59607.1"/>
    </source>
</evidence>
<gene>
    <name evidence="1" type="ORF">ENP86_08670</name>
</gene>
<keyword evidence="1" id="KW-0489">Methyltransferase</keyword>
<dbReference type="EMBL" id="DSKY01000021">
    <property type="protein sequence ID" value="HDY59607.1"/>
    <property type="molecule type" value="Genomic_DNA"/>
</dbReference>
<organism evidence="1">
    <name type="scientific">candidate division WOR-3 bacterium</name>
    <dbReference type="NCBI Taxonomy" id="2052148"/>
    <lineage>
        <taxon>Bacteria</taxon>
        <taxon>Bacteria division WOR-3</taxon>
    </lineage>
</organism>
<name>A0A7V0Z6J7_UNCW3</name>
<accession>A0A7V0Z6J7</accession>
<dbReference type="SUPFAM" id="SSF53335">
    <property type="entry name" value="S-adenosyl-L-methionine-dependent methyltransferases"/>
    <property type="match status" value="1"/>
</dbReference>
<sequence>MMQVCSICNSYVQHQVGWINGYMCWYCRGCNTYYIEQSLADHSLFSLYNNFYSGQRARKIFHVIASISQLFLLNRFKIIQKNVHLNSSPLRFLDIGCGAGHCVYAAQKLNLEAYGIDIDKTCIDQANALGLKNIFHADLLHAHFRHEFFHVIQLFHVLEHIQHHKKILIKAREILTNNGVLIIDVPNQNSLIAKLKILFGLFKPMKRDYGYLQPPFHIFAFTLRSLKILLSLTGFEIVKIIYYSPANKLYNPSSINYKKSIKWFIIGILYMIFGRDSYVSVYATKKRS</sequence>
<dbReference type="Gene3D" id="3.40.50.150">
    <property type="entry name" value="Vaccinia Virus protein VP39"/>
    <property type="match status" value="1"/>
</dbReference>
<dbReference type="InterPro" id="IPR029063">
    <property type="entry name" value="SAM-dependent_MTases_sf"/>
</dbReference>
<dbReference type="AlphaFoldDB" id="A0A7V0Z6J7"/>
<dbReference type="GO" id="GO:0032259">
    <property type="term" value="P:methylation"/>
    <property type="evidence" value="ECO:0007669"/>
    <property type="project" value="UniProtKB-KW"/>
</dbReference>
<dbReference type="GO" id="GO:0008168">
    <property type="term" value="F:methyltransferase activity"/>
    <property type="evidence" value="ECO:0007669"/>
    <property type="project" value="UniProtKB-KW"/>
</dbReference>
<reference evidence="1" key="1">
    <citation type="journal article" date="2020" name="mSystems">
        <title>Genome- and Community-Level Interaction Insights into Carbon Utilization and Element Cycling Functions of Hydrothermarchaeota in Hydrothermal Sediment.</title>
        <authorList>
            <person name="Zhou Z."/>
            <person name="Liu Y."/>
            <person name="Xu W."/>
            <person name="Pan J."/>
            <person name="Luo Z.H."/>
            <person name="Li M."/>
        </authorList>
    </citation>
    <scope>NUCLEOTIDE SEQUENCE [LARGE SCALE GENOMIC DNA]</scope>
    <source>
        <strain evidence="1">SpSt-258</strain>
    </source>
</reference>
<comment type="caution">
    <text evidence="1">The sequence shown here is derived from an EMBL/GenBank/DDBJ whole genome shotgun (WGS) entry which is preliminary data.</text>
</comment>
<dbReference type="PANTHER" id="PTHR43861">
    <property type="entry name" value="TRANS-ACONITATE 2-METHYLTRANSFERASE-RELATED"/>
    <property type="match status" value="1"/>
</dbReference>
<proteinExistence type="predicted"/>